<organism evidence="3 4">
    <name type="scientific">Neobacillus cucumis</name>
    <dbReference type="NCBI Taxonomy" id="1740721"/>
    <lineage>
        <taxon>Bacteria</taxon>
        <taxon>Bacillati</taxon>
        <taxon>Bacillota</taxon>
        <taxon>Bacilli</taxon>
        <taxon>Bacillales</taxon>
        <taxon>Bacillaceae</taxon>
        <taxon>Neobacillus</taxon>
    </lineage>
</organism>
<dbReference type="EMBL" id="PGVE01000071">
    <property type="protein sequence ID" value="PLS02494.1"/>
    <property type="molecule type" value="Genomic_DNA"/>
</dbReference>
<evidence type="ECO:0000313" key="4">
    <source>
        <dbReference type="Proteomes" id="UP000234950"/>
    </source>
</evidence>
<evidence type="ECO:0000313" key="3">
    <source>
        <dbReference type="EMBL" id="PLS02494.1"/>
    </source>
</evidence>
<dbReference type="Proteomes" id="UP000234950">
    <property type="component" value="Unassembled WGS sequence"/>
</dbReference>
<comment type="caution">
    <text evidence="3">The sequence shown here is derived from an EMBL/GenBank/DDBJ whole genome shotgun (WGS) entry which is preliminary data.</text>
</comment>
<dbReference type="InterPro" id="IPR003695">
    <property type="entry name" value="Ppx_GppA_N"/>
</dbReference>
<evidence type="ECO:0000259" key="2">
    <source>
        <dbReference type="Pfam" id="PF02541"/>
    </source>
</evidence>
<dbReference type="SUPFAM" id="SSF53067">
    <property type="entry name" value="Actin-like ATPase domain"/>
    <property type="match status" value="2"/>
</dbReference>
<dbReference type="GO" id="GO:0006357">
    <property type="term" value="P:regulation of transcription by RNA polymerase II"/>
    <property type="evidence" value="ECO:0007669"/>
    <property type="project" value="TreeGrafter"/>
</dbReference>
<proteinExistence type="inferred from homology"/>
<dbReference type="AlphaFoldDB" id="A0A2N5HAE9"/>
<dbReference type="Gene3D" id="3.30.420.40">
    <property type="match status" value="1"/>
</dbReference>
<gene>
    <name evidence="3" type="ORF">CVD27_19340</name>
</gene>
<reference evidence="3 4" key="1">
    <citation type="submission" date="2017-11" db="EMBL/GenBank/DDBJ databases">
        <title>Comparitive Functional Genomics of Dry Heat Resistant strains isolated from the Viking Spacecraft.</title>
        <authorList>
            <person name="Seuylemezian A."/>
            <person name="Cooper K."/>
            <person name="Vaishampayan P."/>
        </authorList>
    </citation>
    <scope>NUCLEOTIDE SEQUENCE [LARGE SCALE GENOMIC DNA]</scope>
    <source>
        <strain evidence="3 4">V32-6</strain>
    </source>
</reference>
<name>A0A2N5HAE9_9BACI</name>
<dbReference type="InterPro" id="IPR043129">
    <property type="entry name" value="ATPase_NBD"/>
</dbReference>
<comment type="similarity">
    <text evidence="1">Belongs to the GppA/Ppx family.</text>
</comment>
<feature type="domain" description="Ppx/GppA phosphatase N-terminal" evidence="2">
    <location>
        <begin position="35"/>
        <end position="321"/>
    </location>
</feature>
<dbReference type="CDD" id="cd24052">
    <property type="entry name" value="ASKHA_NBD_HpPPX-GppA-like"/>
    <property type="match status" value="1"/>
</dbReference>
<dbReference type="PANTHER" id="PTHR30005:SF0">
    <property type="entry name" value="RETROGRADE REGULATION PROTEIN 2"/>
    <property type="match status" value="1"/>
</dbReference>
<protein>
    <recommendedName>
        <fullName evidence="2">Ppx/GppA phosphatase N-terminal domain-containing protein</fullName>
    </recommendedName>
</protein>
<sequence>MVRLNKINFLERLIVVLKEKVAIIDIGSNTIRLVIYKKRKNGKQFKKIENIKKTTRLRSYLNDEQSLDQEGISLLIETLLNFQTMIGFYEVSEPICVATATIRQAKNKEDILQLIQEKTGLVVHVLGEYEEAYYGYLAVVNSIDILEGITIDLGGGSTELTYFNNRKLLHHASLPFGALSLKLQFIKGEIPTDQELVQIRQFIGSHIEKIPWIIDKQIPIIAMGGSARNLAQLHQRIHHLPPAGIHKYEIKIPEINGIKEKLKSLSFTELQNTEGLSKDRADTILLAIEVFEILCLFTSATKFISSGKGLREGVLYSHLNKRASGFTNQLLT</sequence>
<dbReference type="Gene3D" id="3.30.420.150">
    <property type="entry name" value="Exopolyphosphatase. Domain 2"/>
    <property type="match status" value="1"/>
</dbReference>
<dbReference type="OrthoDB" id="9807195at2"/>
<dbReference type="Pfam" id="PF02541">
    <property type="entry name" value="Ppx-GppA"/>
    <property type="match status" value="1"/>
</dbReference>
<dbReference type="InterPro" id="IPR050273">
    <property type="entry name" value="GppA/Ppx_hydrolase"/>
</dbReference>
<dbReference type="PANTHER" id="PTHR30005">
    <property type="entry name" value="EXOPOLYPHOSPHATASE"/>
    <property type="match status" value="1"/>
</dbReference>
<keyword evidence="4" id="KW-1185">Reference proteome</keyword>
<accession>A0A2N5HAE9</accession>
<evidence type="ECO:0000256" key="1">
    <source>
        <dbReference type="ARBA" id="ARBA00007125"/>
    </source>
</evidence>